<evidence type="ECO:0000259" key="2">
    <source>
        <dbReference type="Pfam" id="PF00586"/>
    </source>
</evidence>
<protein>
    <submittedName>
        <fullName evidence="4">Hydrogenase maturation carbamoyl dehydratase HypE</fullName>
    </submittedName>
</protein>
<dbReference type="Gene3D" id="3.90.650.10">
    <property type="entry name" value="PurM-like C-terminal domain"/>
    <property type="match status" value="1"/>
</dbReference>
<dbReference type="InterPro" id="IPR036921">
    <property type="entry name" value="PurM-like_N_sf"/>
</dbReference>
<dbReference type="PIRSF" id="PIRSF005644">
    <property type="entry name" value="Hdrgns_mtr_HypE"/>
    <property type="match status" value="1"/>
</dbReference>
<accession>A0A366I101</accession>
<dbReference type="EMBL" id="QNRX01000015">
    <property type="protein sequence ID" value="RBP61016.1"/>
    <property type="molecule type" value="Genomic_DNA"/>
</dbReference>
<dbReference type="InterPro" id="IPR036676">
    <property type="entry name" value="PurM-like_C_sf"/>
</dbReference>
<dbReference type="SUPFAM" id="SSF56042">
    <property type="entry name" value="PurM C-terminal domain-like"/>
    <property type="match status" value="1"/>
</dbReference>
<comment type="caution">
    <text evidence="4">The sequence shown here is derived from an EMBL/GenBank/DDBJ whole genome shotgun (WGS) entry which is preliminary data.</text>
</comment>
<name>A0A366I101_9FIRM</name>
<feature type="domain" description="PurM-like C-terminal" evidence="3">
    <location>
        <begin position="159"/>
        <end position="303"/>
    </location>
</feature>
<feature type="domain" description="PurM-like N-terminal" evidence="2">
    <location>
        <begin position="38"/>
        <end position="149"/>
    </location>
</feature>
<dbReference type="InterPro" id="IPR016188">
    <property type="entry name" value="PurM-like_N"/>
</dbReference>
<dbReference type="OrthoDB" id="9801934at2"/>
<keyword evidence="5" id="KW-1185">Reference proteome</keyword>
<dbReference type="InterPro" id="IPR011854">
    <property type="entry name" value="HypE"/>
</dbReference>
<evidence type="ECO:0000313" key="4">
    <source>
        <dbReference type="EMBL" id="RBP61016.1"/>
    </source>
</evidence>
<evidence type="ECO:0000259" key="3">
    <source>
        <dbReference type="Pfam" id="PF02769"/>
    </source>
</evidence>
<proteinExistence type="inferred from homology"/>
<dbReference type="Gene3D" id="3.30.1330.10">
    <property type="entry name" value="PurM-like, N-terminal domain"/>
    <property type="match status" value="1"/>
</dbReference>
<sequence length="334" mass="36440">MDNYIKLIHGNGGKDTNHLIEEIFYKHFNNELLVNSLDSSVFKVSQGKMAFTTDSFVVKPLFFSGGNIGKLAVCGTINDLVVSGARPLYLSCGFIIEEGFPMNLLEKIVHTMGKICKETGVKIVTGDTKVVEKGAVDGLFINTSGIGIINRGYEPKPIKKGDNIIVTGGIAEHGTTIAIERYKMKVKGNLKSDCMPLTKVMDKLEKHISSVKLMKDPTRGGLATALNEIAQFAEMDIHLLEEQIPIKKEMVSVNQLIGLDPLYLACEGRMILVVDQNEGQNIVKEIRKCEGCEDAKIIGSLVNIGSAPTVFIETFIGGKRILGPLEGAMLPRIC</sequence>
<dbReference type="GO" id="GO:0051604">
    <property type="term" value="P:protein maturation"/>
    <property type="evidence" value="ECO:0007669"/>
    <property type="project" value="TreeGrafter"/>
</dbReference>
<gene>
    <name evidence="4" type="ORF">DES36_11514</name>
</gene>
<evidence type="ECO:0000256" key="1">
    <source>
        <dbReference type="ARBA" id="ARBA00006243"/>
    </source>
</evidence>
<dbReference type="SUPFAM" id="SSF55326">
    <property type="entry name" value="PurM N-terminal domain-like"/>
    <property type="match status" value="1"/>
</dbReference>
<dbReference type="RefSeq" id="WP_113921232.1">
    <property type="nucleotide sequence ID" value="NZ_QNRX01000015.1"/>
</dbReference>
<organism evidence="4 5">
    <name type="scientific">Alkalibaculum bacchi</name>
    <dbReference type="NCBI Taxonomy" id="645887"/>
    <lineage>
        <taxon>Bacteria</taxon>
        <taxon>Bacillati</taxon>
        <taxon>Bacillota</taxon>
        <taxon>Clostridia</taxon>
        <taxon>Eubacteriales</taxon>
        <taxon>Eubacteriaceae</taxon>
        <taxon>Alkalibaculum</taxon>
    </lineage>
</organism>
<dbReference type="PANTHER" id="PTHR30303:SF0">
    <property type="entry name" value="CARBAMOYL DEHYDRATASE HYPE"/>
    <property type="match status" value="1"/>
</dbReference>
<evidence type="ECO:0000313" key="5">
    <source>
        <dbReference type="Proteomes" id="UP000253490"/>
    </source>
</evidence>
<dbReference type="InterPro" id="IPR010918">
    <property type="entry name" value="PurM-like_C_dom"/>
</dbReference>
<dbReference type="AlphaFoldDB" id="A0A366I101"/>
<dbReference type="Pfam" id="PF00586">
    <property type="entry name" value="AIRS"/>
    <property type="match status" value="1"/>
</dbReference>
<dbReference type="Proteomes" id="UP000253490">
    <property type="component" value="Unassembled WGS sequence"/>
</dbReference>
<dbReference type="Pfam" id="PF02769">
    <property type="entry name" value="AIRS_C"/>
    <property type="match status" value="1"/>
</dbReference>
<dbReference type="CDD" id="cd02197">
    <property type="entry name" value="HypE"/>
    <property type="match status" value="1"/>
</dbReference>
<dbReference type="PANTHER" id="PTHR30303">
    <property type="entry name" value="HYDROGENASE ISOENZYMES FORMATION PROTEIN HYPE"/>
    <property type="match status" value="1"/>
</dbReference>
<comment type="similarity">
    <text evidence="1">Belongs to the HypE family.</text>
</comment>
<dbReference type="NCBIfam" id="TIGR02124">
    <property type="entry name" value="hypE"/>
    <property type="match status" value="1"/>
</dbReference>
<reference evidence="4 5" key="1">
    <citation type="submission" date="2018-06" db="EMBL/GenBank/DDBJ databases">
        <title>Genomic Encyclopedia of Type Strains, Phase IV (KMG-IV): sequencing the most valuable type-strain genomes for metagenomic binning, comparative biology and taxonomic classification.</title>
        <authorList>
            <person name="Goeker M."/>
        </authorList>
    </citation>
    <scope>NUCLEOTIDE SEQUENCE [LARGE SCALE GENOMIC DNA]</scope>
    <source>
        <strain evidence="4 5">DSM 22112</strain>
    </source>
</reference>